<reference evidence="1 2" key="1">
    <citation type="submission" date="2019-02" db="EMBL/GenBank/DDBJ databases">
        <title>Sequencing the genomes of 1000 actinobacteria strains.</title>
        <authorList>
            <person name="Klenk H.-P."/>
        </authorList>
    </citation>
    <scope>NUCLEOTIDE SEQUENCE [LARGE SCALE GENOMIC DNA]</scope>
    <source>
        <strain evidence="1 2">DSM 45162</strain>
    </source>
</reference>
<dbReference type="AlphaFoldDB" id="A0A4Q7ZEU0"/>
<gene>
    <name evidence="1" type="ORF">EV385_0936</name>
</gene>
<comment type="caution">
    <text evidence="1">The sequence shown here is derived from an EMBL/GenBank/DDBJ whole genome shotgun (WGS) entry which is preliminary data.</text>
</comment>
<protein>
    <submittedName>
        <fullName evidence="1">Uncharacterized protein</fullName>
    </submittedName>
</protein>
<evidence type="ECO:0000313" key="1">
    <source>
        <dbReference type="EMBL" id="RZU49198.1"/>
    </source>
</evidence>
<dbReference type="OrthoDB" id="2989479at2"/>
<sequence length="79" mass="9295">MEEPGTILRLTSDEALVLFEWLNRTDKQTAGFGSLVQDQAEQRALWNLICLLERELVEPFSERYVDLVEQARERLRDED</sequence>
<organism evidence="1 2">
    <name type="scientific">Krasilnikovia cinnamomea</name>
    <dbReference type="NCBI Taxonomy" id="349313"/>
    <lineage>
        <taxon>Bacteria</taxon>
        <taxon>Bacillati</taxon>
        <taxon>Actinomycetota</taxon>
        <taxon>Actinomycetes</taxon>
        <taxon>Micromonosporales</taxon>
        <taxon>Micromonosporaceae</taxon>
        <taxon>Krasilnikovia</taxon>
    </lineage>
</organism>
<name>A0A4Q7ZEU0_9ACTN</name>
<dbReference type="RefSeq" id="WP_130508320.1">
    <property type="nucleotide sequence ID" value="NZ_SHKY01000001.1"/>
</dbReference>
<evidence type="ECO:0000313" key="2">
    <source>
        <dbReference type="Proteomes" id="UP000292564"/>
    </source>
</evidence>
<accession>A0A4Q7ZEU0</accession>
<keyword evidence="2" id="KW-1185">Reference proteome</keyword>
<dbReference type="EMBL" id="SHKY01000001">
    <property type="protein sequence ID" value="RZU49198.1"/>
    <property type="molecule type" value="Genomic_DNA"/>
</dbReference>
<dbReference type="Proteomes" id="UP000292564">
    <property type="component" value="Unassembled WGS sequence"/>
</dbReference>
<proteinExistence type="predicted"/>